<dbReference type="PANTHER" id="PTHR21152">
    <property type="entry name" value="AMINOTRANSFERASE CLASS V"/>
    <property type="match status" value="1"/>
</dbReference>
<dbReference type="GO" id="GO:0019265">
    <property type="term" value="P:glycine biosynthetic process, by transamination of glyoxylate"/>
    <property type="evidence" value="ECO:0007669"/>
    <property type="project" value="TreeGrafter"/>
</dbReference>
<dbReference type="InterPro" id="IPR000192">
    <property type="entry name" value="Aminotrans_V_dom"/>
</dbReference>
<dbReference type="OrthoDB" id="9766472at2"/>
<keyword evidence="4 11" id="KW-0808">Transferase</keyword>
<dbReference type="SUPFAM" id="SSF53383">
    <property type="entry name" value="PLP-dependent transferases"/>
    <property type="match status" value="1"/>
</dbReference>
<proteinExistence type="inferred from homology"/>
<dbReference type="GO" id="GO:0008453">
    <property type="term" value="F:alanine-glyoxylate transaminase activity"/>
    <property type="evidence" value="ECO:0007669"/>
    <property type="project" value="TreeGrafter"/>
</dbReference>
<keyword evidence="5 7" id="KW-0663">Pyridoxal phosphate</keyword>
<evidence type="ECO:0000256" key="3">
    <source>
        <dbReference type="ARBA" id="ARBA00022576"/>
    </source>
</evidence>
<dbReference type="PANTHER" id="PTHR21152:SF40">
    <property type="entry name" value="ALANINE--GLYOXYLATE AMINOTRANSFERASE"/>
    <property type="match status" value="1"/>
</dbReference>
<comment type="cofactor">
    <cofactor evidence="1 7 9">
        <name>pyridoxal 5'-phosphate</name>
        <dbReference type="ChEBI" id="CHEBI:597326"/>
    </cofactor>
</comment>
<protein>
    <submittedName>
        <fullName evidence="11">Alanine--glyoxylate aminotransferase</fullName>
    </submittedName>
</protein>
<dbReference type="InterPro" id="IPR015421">
    <property type="entry name" value="PyrdxlP-dep_Trfase_major"/>
</dbReference>
<reference evidence="11 12" key="1">
    <citation type="submission" date="2019-11" db="EMBL/GenBank/DDBJ databases">
        <title>Comparative genomics of hydrocarbon-degrading Desulfosarcina strains.</title>
        <authorList>
            <person name="Watanabe M."/>
            <person name="Kojima H."/>
            <person name="Fukui M."/>
        </authorList>
    </citation>
    <scope>NUCLEOTIDE SEQUENCE [LARGE SCALE GENOMIC DNA]</scope>
    <source>
        <strain evidence="11 12">PP31</strain>
    </source>
</reference>
<dbReference type="KEGG" id="dwd:DSCW_64540"/>
<dbReference type="PIRSF" id="PIRSF000524">
    <property type="entry name" value="SPT"/>
    <property type="match status" value="1"/>
</dbReference>
<organism evidence="11 12">
    <name type="scientific">Desulfosarcina widdelii</name>
    <dbReference type="NCBI Taxonomy" id="947919"/>
    <lineage>
        <taxon>Bacteria</taxon>
        <taxon>Pseudomonadati</taxon>
        <taxon>Thermodesulfobacteriota</taxon>
        <taxon>Desulfobacteria</taxon>
        <taxon>Desulfobacterales</taxon>
        <taxon>Desulfosarcinaceae</taxon>
        <taxon>Desulfosarcina</taxon>
    </lineage>
</organism>
<dbReference type="GO" id="GO:0004760">
    <property type="term" value="F:L-serine-pyruvate transaminase activity"/>
    <property type="evidence" value="ECO:0007669"/>
    <property type="project" value="TreeGrafter"/>
</dbReference>
<comment type="similarity">
    <text evidence="2 8">Belongs to the class-V pyridoxal-phosphate-dependent aminotransferase family.</text>
</comment>
<gene>
    <name evidence="11" type="ORF">DSCW_64540</name>
</gene>
<evidence type="ECO:0000256" key="8">
    <source>
        <dbReference type="RuleBase" id="RU004075"/>
    </source>
</evidence>
<keyword evidence="3 11" id="KW-0032">Aminotransferase</keyword>
<dbReference type="Gene3D" id="3.40.640.10">
    <property type="entry name" value="Type I PLP-dependent aspartate aminotransferase-like (Major domain)"/>
    <property type="match status" value="1"/>
</dbReference>
<keyword evidence="12" id="KW-1185">Reference proteome</keyword>
<evidence type="ECO:0000256" key="1">
    <source>
        <dbReference type="ARBA" id="ARBA00001933"/>
    </source>
</evidence>
<feature type="modified residue" description="N6-(pyridoxal phosphate)lysine" evidence="7">
    <location>
        <position position="184"/>
    </location>
</feature>
<evidence type="ECO:0000256" key="6">
    <source>
        <dbReference type="PIRSR" id="PIRSR000524-1"/>
    </source>
</evidence>
<dbReference type="PROSITE" id="PS00595">
    <property type="entry name" value="AA_TRANSFER_CLASS_5"/>
    <property type="match status" value="1"/>
</dbReference>
<evidence type="ECO:0000256" key="4">
    <source>
        <dbReference type="ARBA" id="ARBA00022679"/>
    </source>
</evidence>
<evidence type="ECO:0000256" key="5">
    <source>
        <dbReference type="ARBA" id="ARBA00022898"/>
    </source>
</evidence>
<dbReference type="Pfam" id="PF00266">
    <property type="entry name" value="Aminotran_5"/>
    <property type="match status" value="1"/>
</dbReference>
<evidence type="ECO:0000313" key="11">
    <source>
        <dbReference type="EMBL" id="BBO79037.1"/>
    </source>
</evidence>
<dbReference type="CDD" id="cd06451">
    <property type="entry name" value="AGAT_like"/>
    <property type="match status" value="1"/>
</dbReference>
<feature type="binding site" evidence="6">
    <location>
        <position position="332"/>
    </location>
    <ligand>
        <name>substrate</name>
    </ligand>
</feature>
<dbReference type="AlphaFoldDB" id="A0A5K7ZQ60"/>
<dbReference type="InterPro" id="IPR015422">
    <property type="entry name" value="PyrdxlP-dep_Trfase_small"/>
</dbReference>
<dbReference type="InterPro" id="IPR020578">
    <property type="entry name" value="Aminotrans_V_PyrdxlP_BS"/>
</dbReference>
<evidence type="ECO:0000256" key="2">
    <source>
        <dbReference type="ARBA" id="ARBA00009236"/>
    </source>
</evidence>
<evidence type="ECO:0000313" key="12">
    <source>
        <dbReference type="Proteomes" id="UP000427769"/>
    </source>
</evidence>
<dbReference type="EMBL" id="AP021875">
    <property type="protein sequence ID" value="BBO79037.1"/>
    <property type="molecule type" value="Genomic_DNA"/>
</dbReference>
<sequence>MGPGPSCIHDKVYAALSRKTIGHLDPYFIRIMDVIKADLRTLLKTENTLTIPMSGTGSSGMEACFVNLVEIGDPVLILINGVFGMRMQDVAQRLGAEVDSLEFKWGTPVLLDAVKEKIEKKHYKIVAVVHAETSTGVRNPVAEIGELLKGSDAIYLVDAVTSFGGMEIAMDEWGIDALYSGTQKCLSCPPGLAPLSFSEKAVAALENRKSKVPNWYLDLSMIMQYWKGATRAYHHTAPINMHYGLYQALKLILEEGPDNVYRRHMDNHEQLVQGLEALGLAMLVTPDARLPMLNSVKVPEGVDEAAVRSTLLKDYKIEIGAGLGPLSGKIWRIGLMGHTARPENVERLLGALKTILP</sequence>
<dbReference type="Proteomes" id="UP000427769">
    <property type="component" value="Chromosome"/>
</dbReference>
<dbReference type="Gene3D" id="3.90.1150.10">
    <property type="entry name" value="Aspartate Aminotransferase, domain 1"/>
    <property type="match status" value="1"/>
</dbReference>
<evidence type="ECO:0000256" key="7">
    <source>
        <dbReference type="PIRSR" id="PIRSR000524-50"/>
    </source>
</evidence>
<evidence type="ECO:0000259" key="10">
    <source>
        <dbReference type="Pfam" id="PF00266"/>
    </source>
</evidence>
<evidence type="ECO:0000256" key="9">
    <source>
        <dbReference type="RuleBase" id="RU004504"/>
    </source>
</evidence>
<name>A0A5K7ZQ60_9BACT</name>
<accession>A0A5K7ZQ60</accession>
<dbReference type="FunFam" id="3.40.640.10:FF:000027">
    <property type="entry name" value="Serine--pyruvate aminotransferase, mitochondrial"/>
    <property type="match status" value="1"/>
</dbReference>
<dbReference type="InterPro" id="IPR015424">
    <property type="entry name" value="PyrdxlP-dep_Trfase"/>
</dbReference>
<dbReference type="InterPro" id="IPR024169">
    <property type="entry name" value="SP_NH2Trfase/AEP_transaminase"/>
</dbReference>
<feature type="domain" description="Aminotransferase class V" evidence="10">
    <location>
        <begin position="13"/>
        <end position="323"/>
    </location>
</feature>